<evidence type="ECO:0000313" key="2">
    <source>
        <dbReference type="Proteomes" id="UP000464178"/>
    </source>
</evidence>
<evidence type="ECO:0000313" key="1">
    <source>
        <dbReference type="EMBL" id="VTR93374.1"/>
    </source>
</evidence>
<sequence>MPFPDNAVLPPVSAVDILKEVSLGECPCCGHEPKVYRRALRPAVVWGLRELVKVGPMKTRELATRPGSPAGVRGFRVGVRAGCGH</sequence>
<dbReference type="AlphaFoldDB" id="A0A6P2CZZ1"/>
<keyword evidence="2" id="KW-1185">Reference proteome</keyword>
<protein>
    <submittedName>
        <fullName evidence="1">Uncharacterized protein</fullName>
    </submittedName>
</protein>
<gene>
    <name evidence="1" type="ORF">SOIL9_43400</name>
</gene>
<proteinExistence type="predicted"/>
<dbReference type="KEGG" id="gms:SOIL9_43400"/>
<dbReference type="RefSeq" id="WP_162668110.1">
    <property type="nucleotide sequence ID" value="NZ_LR593886.1"/>
</dbReference>
<dbReference type="Proteomes" id="UP000464178">
    <property type="component" value="Chromosome"/>
</dbReference>
<name>A0A6P2CZZ1_9BACT</name>
<accession>A0A6P2CZZ1</accession>
<organism evidence="1 2">
    <name type="scientific">Gemmata massiliana</name>
    <dbReference type="NCBI Taxonomy" id="1210884"/>
    <lineage>
        <taxon>Bacteria</taxon>
        <taxon>Pseudomonadati</taxon>
        <taxon>Planctomycetota</taxon>
        <taxon>Planctomycetia</taxon>
        <taxon>Gemmatales</taxon>
        <taxon>Gemmataceae</taxon>
        <taxon>Gemmata</taxon>
    </lineage>
</organism>
<dbReference type="EMBL" id="LR593886">
    <property type="protein sequence ID" value="VTR93374.1"/>
    <property type="molecule type" value="Genomic_DNA"/>
</dbReference>
<reference evidence="1 2" key="1">
    <citation type="submission" date="2019-05" db="EMBL/GenBank/DDBJ databases">
        <authorList>
            <consortium name="Science for Life Laboratories"/>
        </authorList>
    </citation>
    <scope>NUCLEOTIDE SEQUENCE [LARGE SCALE GENOMIC DNA]</scope>
    <source>
        <strain evidence="1">Soil9</strain>
    </source>
</reference>